<dbReference type="InterPro" id="IPR000212">
    <property type="entry name" value="DNA_helicase_UvrD/REP"/>
</dbReference>
<dbReference type="InterPro" id="IPR027417">
    <property type="entry name" value="P-loop_NTPase"/>
</dbReference>
<comment type="caution">
    <text evidence="13">The sequence shown here is derived from an EMBL/GenBank/DDBJ whole genome shotgun (WGS) entry which is preliminary data.</text>
</comment>
<sequence length="800" mass="86469">MDLEAERASYEYVDAFATVATAAFERYAAAKHRDNVVDFGDLIALANHFLGQLDADARREFGFFAAGAPDGPDGYVMVDEFQDTNADQWRVVRALAAPDPDAVDTTNLFVVGDDKQSIYRFRGADVSVFGDADAALAAANERAGVAADQPPLTTNFRTLPEPLHAINGLFDRVFPQAGAAASDPTHEWAATDDDGSVAAFEAASEPLASARRSTTGDGDRVDPTVEYMPVPVDAAQQADLLGDGHHLREERREDGNALEAKAVATRVATLLSDGTAVFEAVDDDHPEYERLAHGDEDVPVERIRTLEPDDVAILLSSRGGLDQYERELRDLDVPYTVIKGAGLFDSPEVTTLVNLLRVLVDPTNDRALYGLLRSPMFGRTDDALARLAATRDSDGSLWSALQAADHEEWVAIAADLRRFRGYAGASESEEYDRVATWSALLTRVLDETGFLATVGTDERGEKAVANVDEFRSRLRAFSEDGVHSLAEVLDRIERRADSDARDAEANVVQFDHGDGGGGGVNLLTIHESKGMEYEVVVVPKLGRDFQAASGPRLAGSVEFERVGDGDGGRVPLFGIAGPDPADPYTDTSTVAREVARERRRAEERAEQKRLLYVAATRARDHLILSGQHTGGSDEYPAGLEAPDPENATTWRDWVQAVVFDGVGCPGDDDAATVVDGLRTDGMYERVLPYERAGAAEAGRIAVRLPPATVSYEPSETTVELGLDEFVDGVTVDGPTVLELSPSTCTALEQGRRCWSDTATGSSRSTRTQRPTDGRRQRVGSDLHPGWTPADCLRRTPPPAV</sequence>
<organism evidence="13 14">
    <name type="scientific">Halobaculum litoreum</name>
    <dbReference type="NCBI Taxonomy" id="3031998"/>
    <lineage>
        <taxon>Archaea</taxon>
        <taxon>Methanobacteriati</taxon>
        <taxon>Methanobacteriota</taxon>
        <taxon>Stenosarchaea group</taxon>
        <taxon>Halobacteria</taxon>
        <taxon>Halobacteriales</taxon>
        <taxon>Haloferacaceae</taxon>
        <taxon>Halobaculum</taxon>
    </lineage>
</organism>
<dbReference type="PROSITE" id="PS51198">
    <property type="entry name" value="UVRD_HELICASE_ATP_BIND"/>
    <property type="match status" value="1"/>
</dbReference>
<keyword evidence="2 9" id="KW-0378">Hydrolase</keyword>
<feature type="domain" description="UvrD-like helicase C-terminal" evidence="12">
    <location>
        <begin position="216"/>
        <end position="530"/>
    </location>
</feature>
<feature type="compositionally biased region" description="Polar residues" evidence="10">
    <location>
        <begin position="756"/>
        <end position="768"/>
    </location>
</feature>
<keyword evidence="3 9" id="KW-0347">Helicase</keyword>
<feature type="domain" description="UvrD-like helicase ATP-binding" evidence="11">
    <location>
        <begin position="1"/>
        <end position="159"/>
    </location>
</feature>
<dbReference type="Proteomes" id="UP001596368">
    <property type="component" value="Unassembled WGS sequence"/>
</dbReference>
<evidence type="ECO:0000256" key="5">
    <source>
        <dbReference type="ARBA" id="ARBA00023235"/>
    </source>
</evidence>
<evidence type="ECO:0000256" key="10">
    <source>
        <dbReference type="SAM" id="MobiDB-lite"/>
    </source>
</evidence>
<dbReference type="GO" id="GO:0043138">
    <property type="term" value="F:3'-5' DNA helicase activity"/>
    <property type="evidence" value="ECO:0007669"/>
    <property type="project" value="UniProtKB-EC"/>
</dbReference>
<keyword evidence="14" id="KW-1185">Reference proteome</keyword>
<dbReference type="Gene3D" id="1.10.486.10">
    <property type="entry name" value="PCRA, domain 4"/>
    <property type="match status" value="1"/>
</dbReference>
<keyword evidence="1 9" id="KW-0547">Nucleotide-binding</keyword>
<dbReference type="SUPFAM" id="SSF52540">
    <property type="entry name" value="P-loop containing nucleoside triphosphate hydrolases"/>
    <property type="match status" value="1"/>
</dbReference>
<accession>A0ABD5XRE3</accession>
<dbReference type="EC" id="5.6.2.4" evidence="7"/>
<dbReference type="PANTHER" id="PTHR11070">
    <property type="entry name" value="UVRD / RECB / PCRA DNA HELICASE FAMILY MEMBER"/>
    <property type="match status" value="1"/>
</dbReference>
<dbReference type="InterPro" id="IPR014017">
    <property type="entry name" value="DNA_helicase_UvrD-like_C"/>
</dbReference>
<proteinExistence type="predicted"/>
<name>A0ABD5XRE3_9EURY</name>
<keyword evidence="4 9" id="KW-0067">ATP-binding</keyword>
<dbReference type="InterPro" id="IPR014016">
    <property type="entry name" value="UvrD-like_ATP-bd"/>
</dbReference>
<reference evidence="13 14" key="1">
    <citation type="journal article" date="2019" name="Int. J. Syst. Evol. Microbiol.">
        <title>The Global Catalogue of Microorganisms (GCM) 10K type strain sequencing project: providing services to taxonomists for standard genome sequencing and annotation.</title>
        <authorList>
            <consortium name="The Broad Institute Genomics Platform"/>
            <consortium name="The Broad Institute Genome Sequencing Center for Infectious Disease"/>
            <person name="Wu L."/>
            <person name="Ma J."/>
        </authorList>
    </citation>
    <scope>NUCLEOTIDE SEQUENCE [LARGE SCALE GENOMIC DNA]</scope>
    <source>
        <strain evidence="13 14">DT92</strain>
    </source>
</reference>
<feature type="compositionally biased region" description="Basic and acidic residues" evidence="10">
    <location>
        <begin position="769"/>
        <end position="780"/>
    </location>
</feature>
<keyword evidence="5" id="KW-0413">Isomerase</keyword>
<dbReference type="Pfam" id="PF00580">
    <property type="entry name" value="UvrD-helicase"/>
    <property type="match status" value="1"/>
</dbReference>
<dbReference type="GO" id="GO:0005524">
    <property type="term" value="F:ATP binding"/>
    <property type="evidence" value="ECO:0007669"/>
    <property type="project" value="UniProtKB-UniRule"/>
</dbReference>
<evidence type="ECO:0000256" key="8">
    <source>
        <dbReference type="ARBA" id="ARBA00048988"/>
    </source>
</evidence>
<dbReference type="Pfam" id="PF13361">
    <property type="entry name" value="UvrD_C"/>
    <property type="match status" value="1"/>
</dbReference>
<dbReference type="GO" id="GO:0016787">
    <property type="term" value="F:hydrolase activity"/>
    <property type="evidence" value="ECO:0007669"/>
    <property type="project" value="UniProtKB-UniRule"/>
</dbReference>
<feature type="region of interest" description="Disordered" evidence="10">
    <location>
        <begin position="754"/>
        <end position="800"/>
    </location>
</feature>
<evidence type="ECO:0000256" key="4">
    <source>
        <dbReference type="ARBA" id="ARBA00022840"/>
    </source>
</evidence>
<evidence type="ECO:0000256" key="3">
    <source>
        <dbReference type="ARBA" id="ARBA00022806"/>
    </source>
</evidence>
<dbReference type="AlphaFoldDB" id="A0ABD5XRE3"/>
<protein>
    <recommendedName>
        <fullName evidence="7">DNA 3'-5' helicase</fullName>
        <ecNumber evidence="7">5.6.2.4</ecNumber>
    </recommendedName>
</protein>
<evidence type="ECO:0000256" key="7">
    <source>
        <dbReference type="ARBA" id="ARBA00034808"/>
    </source>
</evidence>
<evidence type="ECO:0000313" key="13">
    <source>
        <dbReference type="EMBL" id="MFC7137682.1"/>
    </source>
</evidence>
<comment type="caution">
    <text evidence="9">Lacks conserved residue(s) required for the propagation of feature annotation.</text>
</comment>
<evidence type="ECO:0000313" key="14">
    <source>
        <dbReference type="Proteomes" id="UP001596368"/>
    </source>
</evidence>
<evidence type="ECO:0000256" key="1">
    <source>
        <dbReference type="ARBA" id="ARBA00022741"/>
    </source>
</evidence>
<evidence type="ECO:0000259" key="11">
    <source>
        <dbReference type="PROSITE" id="PS51198"/>
    </source>
</evidence>
<gene>
    <name evidence="13" type="ORF">ACFQRB_16925</name>
</gene>
<dbReference type="EMBL" id="JBHSZG010000002">
    <property type="protein sequence ID" value="MFC7137682.1"/>
    <property type="molecule type" value="Genomic_DNA"/>
</dbReference>
<comment type="catalytic activity">
    <reaction evidence="8">
        <text>ATP + H2O = ADP + phosphate + H(+)</text>
        <dbReference type="Rhea" id="RHEA:13065"/>
        <dbReference type="ChEBI" id="CHEBI:15377"/>
        <dbReference type="ChEBI" id="CHEBI:15378"/>
        <dbReference type="ChEBI" id="CHEBI:30616"/>
        <dbReference type="ChEBI" id="CHEBI:43474"/>
        <dbReference type="ChEBI" id="CHEBI:456216"/>
        <dbReference type="EC" id="5.6.2.4"/>
    </reaction>
</comment>
<evidence type="ECO:0000259" key="12">
    <source>
        <dbReference type="PROSITE" id="PS51217"/>
    </source>
</evidence>
<dbReference type="PANTHER" id="PTHR11070:SF2">
    <property type="entry name" value="ATP-DEPENDENT DNA HELICASE SRS2"/>
    <property type="match status" value="1"/>
</dbReference>
<comment type="catalytic activity">
    <reaction evidence="6">
        <text>Couples ATP hydrolysis with the unwinding of duplex DNA by translocating in the 3'-5' direction.</text>
        <dbReference type="EC" id="5.6.2.4"/>
    </reaction>
</comment>
<evidence type="ECO:0000256" key="6">
    <source>
        <dbReference type="ARBA" id="ARBA00034617"/>
    </source>
</evidence>
<evidence type="ECO:0000256" key="9">
    <source>
        <dbReference type="PROSITE-ProRule" id="PRU00560"/>
    </source>
</evidence>
<evidence type="ECO:0000256" key="2">
    <source>
        <dbReference type="ARBA" id="ARBA00022801"/>
    </source>
</evidence>
<dbReference type="Gene3D" id="3.40.50.300">
    <property type="entry name" value="P-loop containing nucleotide triphosphate hydrolases"/>
    <property type="match status" value="2"/>
</dbReference>
<dbReference type="PROSITE" id="PS51217">
    <property type="entry name" value="UVRD_HELICASE_CTER"/>
    <property type="match status" value="1"/>
</dbReference>